<keyword evidence="7" id="KW-0812">Transmembrane</keyword>
<protein>
    <submittedName>
        <fullName evidence="10">Methyl-accepting chemotaxis protein</fullName>
    </submittedName>
</protein>
<dbReference type="SMART" id="SM00304">
    <property type="entry name" value="HAMP"/>
    <property type="match status" value="1"/>
</dbReference>
<accession>A0ABT2WI59</accession>
<dbReference type="InterPro" id="IPR004089">
    <property type="entry name" value="MCPsignal_dom"/>
</dbReference>
<dbReference type="PANTHER" id="PTHR32089:SF112">
    <property type="entry name" value="LYSOZYME-LIKE PROTEIN-RELATED"/>
    <property type="match status" value="1"/>
</dbReference>
<keyword evidence="11" id="KW-1185">Reference proteome</keyword>
<dbReference type="CDD" id="cd11386">
    <property type="entry name" value="MCP_signal"/>
    <property type="match status" value="1"/>
</dbReference>
<feature type="transmembrane region" description="Helical" evidence="7">
    <location>
        <begin position="182"/>
        <end position="206"/>
    </location>
</feature>
<gene>
    <name evidence="10" type="ORF">OEV82_13025</name>
</gene>
<evidence type="ECO:0000313" key="10">
    <source>
        <dbReference type="EMBL" id="MCU9595365.1"/>
    </source>
</evidence>
<comment type="subcellular location">
    <subcellularLocation>
        <location evidence="1">Cell membrane</location>
    </subcellularLocation>
</comment>
<dbReference type="PANTHER" id="PTHR32089">
    <property type="entry name" value="METHYL-ACCEPTING CHEMOTAXIS PROTEIN MCPB"/>
    <property type="match status" value="1"/>
</dbReference>
<dbReference type="SUPFAM" id="SSF58104">
    <property type="entry name" value="Methyl-accepting chemotaxis protein (MCP) signaling domain"/>
    <property type="match status" value="1"/>
</dbReference>
<evidence type="ECO:0000256" key="4">
    <source>
        <dbReference type="ARBA" id="ARBA00023224"/>
    </source>
</evidence>
<evidence type="ECO:0000259" key="9">
    <source>
        <dbReference type="PROSITE" id="PS50885"/>
    </source>
</evidence>
<reference evidence="10 11" key="1">
    <citation type="submission" date="2022-10" db="EMBL/GenBank/DDBJ databases">
        <title>Description of Fervidibacillus gen. nov. in the family Fervidibacillaceae fam. nov. with two species, Fervidibacillus albus sp. nov., and Fervidibacillus halotolerans sp. nov., isolated from tidal flat sediments.</title>
        <authorList>
            <person name="Kwon K.K."/>
            <person name="Yang S.-H."/>
        </authorList>
    </citation>
    <scope>NUCLEOTIDE SEQUENCE [LARGE SCALE GENOMIC DNA]</scope>
    <source>
        <strain evidence="10 11">DSM 23332</strain>
    </source>
</reference>
<evidence type="ECO:0000256" key="5">
    <source>
        <dbReference type="ARBA" id="ARBA00029447"/>
    </source>
</evidence>
<feature type="transmembrane region" description="Helical" evidence="7">
    <location>
        <begin position="12"/>
        <end position="34"/>
    </location>
</feature>
<dbReference type="Pfam" id="PF00015">
    <property type="entry name" value="MCPsignal"/>
    <property type="match status" value="1"/>
</dbReference>
<dbReference type="InterPro" id="IPR004090">
    <property type="entry name" value="Chemotax_Me-accpt_rcpt"/>
</dbReference>
<feature type="domain" description="HAMP" evidence="9">
    <location>
        <begin position="207"/>
        <end position="260"/>
    </location>
</feature>
<dbReference type="Pfam" id="PF00672">
    <property type="entry name" value="HAMP"/>
    <property type="match status" value="1"/>
</dbReference>
<dbReference type="PROSITE" id="PS50111">
    <property type="entry name" value="CHEMOTAXIS_TRANSDUC_2"/>
    <property type="match status" value="1"/>
</dbReference>
<evidence type="ECO:0000256" key="1">
    <source>
        <dbReference type="ARBA" id="ARBA00004236"/>
    </source>
</evidence>
<comment type="similarity">
    <text evidence="5">Belongs to the methyl-accepting chemotaxis (MCP) protein family.</text>
</comment>
<evidence type="ECO:0000256" key="3">
    <source>
        <dbReference type="ARBA" id="ARBA00023136"/>
    </source>
</evidence>
<dbReference type="RefSeq" id="WP_263062137.1">
    <property type="nucleotide sequence ID" value="NZ_JAOUSE010000050.1"/>
</dbReference>
<dbReference type="Gene3D" id="6.10.340.10">
    <property type="match status" value="1"/>
</dbReference>
<dbReference type="InterPro" id="IPR003660">
    <property type="entry name" value="HAMP_dom"/>
</dbReference>
<dbReference type="Proteomes" id="UP001208656">
    <property type="component" value="Unassembled WGS sequence"/>
</dbReference>
<keyword evidence="3 7" id="KW-0472">Membrane</keyword>
<sequence>MKVFFNLKSIKTKLLLGFFIVIFLVLILTSYYLYSVFLTNKNTKDIIDQELELVLVSNQLAYNVSERLALVRGYILFDDIEYRKQFNTLTGQSKELEKQILQLDHSEEVKHLLKLSQEWEEIIVNDVFARISAQNRETALEILAEKVEPLSDELTTSFKQLSTEQEKSIYKKGQGIIKHGQFMTLLSFSISLIVIVCSFFISIFLARHITKAIRKVMKRMKAIASGDLSAQPIETRLKDETGQLITATNDMMLQMRSLLMNIKTVLEIVTIQSGNLTQSANEVKMGSEQTSTTMQELASGAEEQATRTQELETMMNNFYTKVMEAYQNGEQIEHASMKVHEITNEGKQYISLSANQMENINGIVKQSVQKIQALDIESQKISKLVSVIKEIAEQTNLLALNAAIEAARAGEHGKGFAVVAEEVRKLAEGVSASVKDITSIVKNIQTEVGNVTATLQLGYKEVEQGNVQMKMTQEKFSDINDSINVTVKNIKSITGHLLEIVEESGEIQKSIEGISAISEEAAAGIEQTSAASQQTTSSMEVVTESANELSKLADKLNHLIQKFKL</sequence>
<keyword evidence="4 6" id="KW-0807">Transducer</keyword>
<keyword evidence="2" id="KW-1003">Cell membrane</keyword>
<dbReference type="CDD" id="cd06225">
    <property type="entry name" value="HAMP"/>
    <property type="match status" value="1"/>
</dbReference>
<dbReference type="SMART" id="SM00283">
    <property type="entry name" value="MA"/>
    <property type="match status" value="1"/>
</dbReference>
<dbReference type="PRINTS" id="PR00260">
    <property type="entry name" value="CHEMTRNSDUCR"/>
</dbReference>
<comment type="caution">
    <text evidence="10">The sequence shown here is derived from an EMBL/GenBank/DDBJ whole genome shotgun (WGS) entry which is preliminary data.</text>
</comment>
<evidence type="ECO:0000256" key="6">
    <source>
        <dbReference type="PROSITE-ProRule" id="PRU00284"/>
    </source>
</evidence>
<evidence type="ECO:0000313" key="11">
    <source>
        <dbReference type="Proteomes" id="UP001208656"/>
    </source>
</evidence>
<organism evidence="10 11">
    <name type="scientific">Pallidibacillus thermolactis</name>
    <dbReference type="NCBI Taxonomy" id="251051"/>
    <lineage>
        <taxon>Bacteria</taxon>
        <taxon>Bacillati</taxon>
        <taxon>Bacillota</taxon>
        <taxon>Bacilli</taxon>
        <taxon>Bacillales</taxon>
        <taxon>Bacillaceae</taxon>
        <taxon>Pallidibacillus</taxon>
    </lineage>
</organism>
<evidence type="ECO:0000256" key="7">
    <source>
        <dbReference type="SAM" id="Phobius"/>
    </source>
</evidence>
<evidence type="ECO:0000256" key="2">
    <source>
        <dbReference type="ARBA" id="ARBA00022475"/>
    </source>
</evidence>
<keyword evidence="7" id="KW-1133">Transmembrane helix</keyword>
<proteinExistence type="inferred from homology"/>
<feature type="domain" description="Methyl-accepting transducer" evidence="8">
    <location>
        <begin position="279"/>
        <end position="529"/>
    </location>
</feature>
<name>A0ABT2WI59_9BACI</name>
<evidence type="ECO:0000259" key="8">
    <source>
        <dbReference type="PROSITE" id="PS50111"/>
    </source>
</evidence>
<dbReference type="Gene3D" id="1.10.287.950">
    <property type="entry name" value="Methyl-accepting chemotaxis protein"/>
    <property type="match status" value="1"/>
</dbReference>
<dbReference type="EMBL" id="JAOUSE010000050">
    <property type="protein sequence ID" value="MCU9595365.1"/>
    <property type="molecule type" value="Genomic_DNA"/>
</dbReference>
<dbReference type="PROSITE" id="PS50885">
    <property type="entry name" value="HAMP"/>
    <property type="match status" value="1"/>
</dbReference>